<organism evidence="1">
    <name type="scientific">Ophidiomyces ophidiicola</name>
    <dbReference type="NCBI Taxonomy" id="1387563"/>
    <lineage>
        <taxon>Eukaryota</taxon>
        <taxon>Fungi</taxon>
        <taxon>Dikarya</taxon>
        <taxon>Ascomycota</taxon>
        <taxon>Pezizomycotina</taxon>
        <taxon>Eurotiomycetes</taxon>
        <taxon>Eurotiomycetidae</taxon>
        <taxon>Onygenales</taxon>
        <taxon>Onygenaceae</taxon>
        <taxon>Ophidiomyces</taxon>
    </lineage>
</organism>
<protein>
    <submittedName>
        <fullName evidence="1">Uncharacterized protein</fullName>
    </submittedName>
</protein>
<evidence type="ECO:0000313" key="1">
    <source>
        <dbReference type="EMBL" id="KAI2381929.1"/>
    </source>
</evidence>
<comment type="caution">
    <text evidence="1">The sequence shown here is derived from an EMBL/GenBank/DDBJ whole genome shotgun (WGS) entry which is preliminary data.</text>
</comment>
<sequence length="245" mass="27666">MSLIESLAQKWQEICLKYPPGWIEVVGSAWVQIIGFIIPGLAFLLLDLLKPAVMSTRKIQAPSKQPSNRQMLKCLGLVFGNQAYLIVSHFLAHWLIGYKFSIFRMDPKLPSLREVAVHCAVGVVIRDVLFYYVHRLMHTKTMYQKIHRVHHEFRAPMALAAIYSHTVDHVLTNAMPIYVPMALQRAHFLTLVLFAGVAVFDAAVSHSGYSLLRLPSVESHDVHHEKGNVNFGVLGLMDRLHGTHA</sequence>
<proteinExistence type="predicted"/>
<dbReference type="EMBL" id="JALBCA010000157">
    <property type="protein sequence ID" value="KAI2381929.1"/>
    <property type="molecule type" value="Genomic_DNA"/>
</dbReference>
<name>A0ACB8UMW4_9EURO</name>
<accession>A0ACB8UMW4</accession>
<gene>
    <name evidence="1" type="ORF">LOY88_006464</name>
</gene>
<reference evidence="1" key="1">
    <citation type="journal article" date="2022" name="bioRxiv">
        <title>Population genetic analysis of Ophidiomyces ophidiicola, the causative agent of snake fungal disease, indicates recent introductions to the USA.</title>
        <authorList>
            <person name="Ladner J.T."/>
            <person name="Palmer J.M."/>
            <person name="Ettinger C.L."/>
            <person name="Stajich J.E."/>
            <person name="Farrell T.M."/>
            <person name="Glorioso B.M."/>
            <person name="Lawson B."/>
            <person name="Price S.J."/>
            <person name="Stengle A.G."/>
            <person name="Grear D.A."/>
            <person name="Lorch J.M."/>
        </authorList>
    </citation>
    <scope>NUCLEOTIDE SEQUENCE</scope>
    <source>
        <strain evidence="1">NWHC 24266-5</strain>
    </source>
</reference>